<feature type="region of interest" description="Disordered" evidence="1">
    <location>
        <begin position="1"/>
        <end position="32"/>
    </location>
</feature>
<evidence type="ECO:0000313" key="3">
    <source>
        <dbReference type="Proteomes" id="UP001320245"/>
    </source>
</evidence>
<gene>
    <name evidence="2" type="ORF">SLS53_007228</name>
</gene>
<protein>
    <submittedName>
        <fullName evidence="2">Uncharacterized protein</fullName>
    </submittedName>
</protein>
<comment type="caution">
    <text evidence="2">The sequence shown here is derived from an EMBL/GenBank/DDBJ whole genome shotgun (WGS) entry which is preliminary data.</text>
</comment>
<accession>A0AAN9U3P9</accession>
<reference evidence="2 3" key="1">
    <citation type="journal article" date="2023" name="PLoS ONE">
        <title>Cytospora paraplurivora sp. nov. isolated from orchards with fruit tree decline syndrome in Ontario, Canada.</title>
        <authorList>
            <person name="Ilyukhin E."/>
            <person name="Nguyen H.D.T."/>
            <person name="Castle A.J."/>
            <person name="Ellouze W."/>
        </authorList>
    </citation>
    <scope>NUCLEOTIDE SEQUENCE [LARGE SCALE GENOMIC DNA]</scope>
    <source>
        <strain evidence="2 3">FDS-564</strain>
    </source>
</reference>
<name>A0AAN9U3P9_9PEZI</name>
<organism evidence="2 3">
    <name type="scientific">Cytospora paraplurivora</name>
    <dbReference type="NCBI Taxonomy" id="2898453"/>
    <lineage>
        <taxon>Eukaryota</taxon>
        <taxon>Fungi</taxon>
        <taxon>Dikarya</taxon>
        <taxon>Ascomycota</taxon>
        <taxon>Pezizomycotina</taxon>
        <taxon>Sordariomycetes</taxon>
        <taxon>Sordariomycetidae</taxon>
        <taxon>Diaporthales</taxon>
        <taxon>Cytosporaceae</taxon>
        <taxon>Cytospora</taxon>
    </lineage>
</organism>
<evidence type="ECO:0000256" key="1">
    <source>
        <dbReference type="SAM" id="MobiDB-lite"/>
    </source>
</evidence>
<dbReference type="AlphaFoldDB" id="A0AAN9U3P9"/>
<dbReference type="Proteomes" id="UP001320245">
    <property type="component" value="Unassembled WGS sequence"/>
</dbReference>
<sequence length="112" mass="12231">MKTTFPFKGFKKTTKSAKPKSKRDKGTDRQDGEASIVQQGCAIASQAQTYVAANSSGTANYAEGDSKGLKLSKAPKRFAQLIKSTIQKVCDKIFKILEVFVMAYFIVTEGIL</sequence>
<proteinExistence type="predicted"/>
<feature type="compositionally biased region" description="Basic residues" evidence="1">
    <location>
        <begin position="9"/>
        <end position="23"/>
    </location>
</feature>
<dbReference type="EMBL" id="JAJSPL020000035">
    <property type="protein sequence ID" value="KAK7736198.1"/>
    <property type="molecule type" value="Genomic_DNA"/>
</dbReference>
<evidence type="ECO:0000313" key="2">
    <source>
        <dbReference type="EMBL" id="KAK7736198.1"/>
    </source>
</evidence>
<keyword evidence="3" id="KW-1185">Reference proteome</keyword>